<evidence type="ECO:0000313" key="1">
    <source>
        <dbReference type="EMBL" id="KAG0429725.1"/>
    </source>
</evidence>
<reference evidence="1 2" key="1">
    <citation type="journal article" date="2020" name="Cell">
        <title>Large-Scale Comparative Analyses of Tick Genomes Elucidate Their Genetic Diversity and Vector Capacities.</title>
        <authorList>
            <consortium name="Tick Genome and Microbiome Consortium (TIGMIC)"/>
            <person name="Jia N."/>
            <person name="Wang J."/>
            <person name="Shi W."/>
            <person name="Du L."/>
            <person name="Sun Y."/>
            <person name="Zhan W."/>
            <person name="Jiang J.F."/>
            <person name="Wang Q."/>
            <person name="Zhang B."/>
            <person name="Ji P."/>
            <person name="Bell-Sakyi L."/>
            <person name="Cui X.M."/>
            <person name="Yuan T.T."/>
            <person name="Jiang B.G."/>
            <person name="Yang W.F."/>
            <person name="Lam T.T."/>
            <person name="Chang Q.C."/>
            <person name="Ding S.J."/>
            <person name="Wang X.J."/>
            <person name="Zhu J.G."/>
            <person name="Ruan X.D."/>
            <person name="Zhao L."/>
            <person name="Wei J.T."/>
            <person name="Ye R.Z."/>
            <person name="Que T.C."/>
            <person name="Du C.H."/>
            <person name="Zhou Y.H."/>
            <person name="Cheng J.X."/>
            <person name="Dai P.F."/>
            <person name="Guo W.B."/>
            <person name="Han X.H."/>
            <person name="Huang E.J."/>
            <person name="Li L.F."/>
            <person name="Wei W."/>
            <person name="Gao Y.C."/>
            <person name="Liu J.Z."/>
            <person name="Shao H.Z."/>
            <person name="Wang X."/>
            <person name="Wang C.C."/>
            <person name="Yang T.C."/>
            <person name="Huo Q.B."/>
            <person name="Li W."/>
            <person name="Chen H.Y."/>
            <person name="Chen S.E."/>
            <person name="Zhou L.G."/>
            <person name="Ni X.B."/>
            <person name="Tian J.H."/>
            <person name="Sheng Y."/>
            <person name="Liu T."/>
            <person name="Pan Y.S."/>
            <person name="Xia L.Y."/>
            <person name="Li J."/>
            <person name="Zhao F."/>
            <person name="Cao W.C."/>
        </authorList>
    </citation>
    <scope>NUCLEOTIDE SEQUENCE [LARGE SCALE GENOMIC DNA]</scope>
    <source>
        <strain evidence="1">Iper-2018</strain>
    </source>
</reference>
<comment type="caution">
    <text evidence="1">The sequence shown here is derived from an EMBL/GenBank/DDBJ whole genome shotgun (WGS) entry which is preliminary data.</text>
</comment>
<organism evidence="1 2">
    <name type="scientific">Ixodes persulcatus</name>
    <name type="common">Taiga tick</name>
    <dbReference type="NCBI Taxonomy" id="34615"/>
    <lineage>
        <taxon>Eukaryota</taxon>
        <taxon>Metazoa</taxon>
        <taxon>Ecdysozoa</taxon>
        <taxon>Arthropoda</taxon>
        <taxon>Chelicerata</taxon>
        <taxon>Arachnida</taxon>
        <taxon>Acari</taxon>
        <taxon>Parasitiformes</taxon>
        <taxon>Ixodida</taxon>
        <taxon>Ixodoidea</taxon>
        <taxon>Ixodidae</taxon>
        <taxon>Ixodinae</taxon>
        <taxon>Ixodes</taxon>
    </lineage>
</organism>
<protein>
    <submittedName>
        <fullName evidence="1">Uncharacterized protein</fullName>
    </submittedName>
</protein>
<evidence type="ECO:0000313" key="2">
    <source>
        <dbReference type="Proteomes" id="UP000805193"/>
    </source>
</evidence>
<dbReference type="Proteomes" id="UP000805193">
    <property type="component" value="Unassembled WGS sequence"/>
</dbReference>
<proteinExistence type="predicted"/>
<keyword evidence="2" id="KW-1185">Reference proteome</keyword>
<accession>A0AC60Q773</accession>
<gene>
    <name evidence="1" type="ORF">HPB47_023365</name>
</gene>
<sequence>MDRRIRPAPSVPKAFGEKLCLAVWPFREVESGRKLADVCREYGIASSTVSTFRNHKDAYVIAAQEGRCKAKRLRRSNKDDLNRALLRWYHQTRPLGSAASGPVLQSKAEELAKRLGYKDSTVSYGWIYRFKKRHSINMRDQQPKEAQQELADADAWLTTSWPQIRTGYSAWDVFSAVEIGVLFRVLPGDAHQFRGSVCERGQLANERLTVFLCTNMAGDEKRPLLAVGCAPLSKPTAASGVRYSFNERSWMTREIFVEELKRWDRELNARKRKVLLLVDRCPCHLVDRKVGLRNIEVIYPPPDAGRRLLPLDHGVVQVFKRRYRKILLIHTMLQEVERPPLLDEALILLNAAWKEVNDPTVRLAFAAYSLRSDNPPDDAPADDSDNVPLEEWSSRFNLREDLVSGIREYDCIDDFLVTSGKVEIEGLFASPMGVGTVKAEASESLEEPLTSLVGVLNAVGMLMEFCEKSATAEDSGVMEALDNFKDDVENDA</sequence>
<dbReference type="EMBL" id="JABSTQ010009386">
    <property type="protein sequence ID" value="KAG0429725.1"/>
    <property type="molecule type" value="Genomic_DNA"/>
</dbReference>
<name>A0AC60Q773_IXOPE</name>